<dbReference type="InterPro" id="IPR036291">
    <property type="entry name" value="NAD(P)-bd_dom_sf"/>
</dbReference>
<keyword evidence="5" id="KW-1185">Reference proteome</keyword>
<keyword evidence="3" id="KW-0520">NAD</keyword>
<dbReference type="PRINTS" id="PR00080">
    <property type="entry name" value="SDRFAMILY"/>
</dbReference>
<dbReference type="RefSeq" id="WP_072793009.1">
    <property type="nucleotide sequence ID" value="NZ_FQWM01000003.1"/>
</dbReference>
<dbReference type="Gene3D" id="3.40.50.720">
    <property type="entry name" value="NAD(P)-binding Rossmann-like Domain"/>
    <property type="match status" value="1"/>
</dbReference>
<keyword evidence="2" id="KW-0560">Oxidoreductase</keyword>
<comment type="similarity">
    <text evidence="1">Belongs to the short-chain dehydrogenases/reductases (SDR) family.</text>
</comment>
<dbReference type="SUPFAM" id="SSF51735">
    <property type="entry name" value="NAD(P)-binding Rossmann-fold domains"/>
    <property type="match status" value="1"/>
</dbReference>
<dbReference type="Proteomes" id="UP000184211">
    <property type="component" value="Unassembled WGS sequence"/>
</dbReference>
<dbReference type="OrthoDB" id="9789398at2"/>
<dbReference type="AlphaFoldDB" id="A0A1M5QXG8"/>
<dbReference type="FunFam" id="3.40.50.720:FF:000084">
    <property type="entry name" value="Short-chain dehydrogenase reductase"/>
    <property type="match status" value="1"/>
</dbReference>
<reference evidence="5" key="1">
    <citation type="submission" date="2016-11" db="EMBL/GenBank/DDBJ databases">
        <authorList>
            <person name="Varghese N."/>
            <person name="Submissions S."/>
        </authorList>
    </citation>
    <scope>NUCLEOTIDE SEQUENCE [LARGE SCALE GENOMIC DNA]</scope>
    <source>
        <strain evidence="5">DSM 28223</strain>
    </source>
</reference>
<evidence type="ECO:0000256" key="3">
    <source>
        <dbReference type="ARBA" id="ARBA00023027"/>
    </source>
</evidence>
<dbReference type="Pfam" id="PF13561">
    <property type="entry name" value="adh_short_C2"/>
    <property type="match status" value="1"/>
</dbReference>
<evidence type="ECO:0000256" key="2">
    <source>
        <dbReference type="ARBA" id="ARBA00023002"/>
    </source>
</evidence>
<dbReference type="PROSITE" id="PS00061">
    <property type="entry name" value="ADH_SHORT"/>
    <property type="match status" value="1"/>
</dbReference>
<evidence type="ECO:0000256" key="1">
    <source>
        <dbReference type="ARBA" id="ARBA00006484"/>
    </source>
</evidence>
<sequence length="245" mass="25863">MTGRLQGRLAVVTAAGQGIGRAVAERLRAEGAIVHATDLNANLLDGFDGPVSALDCTDPKAVQAYFSGFEKVDILAHCVGFVHQGTVEECSDEDWRRSVQITLDSAFYTCRAALPKMKDNGGNIVAIASVIGANRGFPRRAAYGATKAGLVGLIKSIACDYLPNGIRANAVSPGTVQSPSLDQRIADLAKTFGDEQKARDFFMDRQPTGRFGTPEEIAALCAYLVSDESALITGQNVAIDGGITI</sequence>
<dbReference type="EMBL" id="FQWM01000003">
    <property type="protein sequence ID" value="SHH18450.1"/>
    <property type="molecule type" value="Genomic_DNA"/>
</dbReference>
<dbReference type="PRINTS" id="PR00081">
    <property type="entry name" value="GDHRDH"/>
</dbReference>
<dbReference type="STRING" id="870908.SAMN04488044_2127"/>
<proteinExistence type="inferred from homology"/>
<dbReference type="InterPro" id="IPR051122">
    <property type="entry name" value="SDR_DHRS6-like"/>
</dbReference>
<dbReference type="PANTHER" id="PTHR43477">
    <property type="entry name" value="DIHYDROANTICAPSIN 7-DEHYDROGENASE"/>
    <property type="match status" value="1"/>
</dbReference>
<dbReference type="GO" id="GO:0016491">
    <property type="term" value="F:oxidoreductase activity"/>
    <property type="evidence" value="ECO:0007669"/>
    <property type="project" value="UniProtKB-KW"/>
</dbReference>
<dbReference type="InterPro" id="IPR002347">
    <property type="entry name" value="SDR_fam"/>
</dbReference>
<dbReference type="PANTHER" id="PTHR43477:SF4">
    <property type="entry name" value="DEHYDROGENASE_REDUCTASE SDR FAMILY MEMBER 6"/>
    <property type="match status" value="1"/>
</dbReference>
<protein>
    <submittedName>
        <fullName evidence="4">2-keto-3-deoxy-L-fuconate dehydrogenase</fullName>
    </submittedName>
</protein>
<accession>A0A1M5QXG8</accession>
<dbReference type="InterPro" id="IPR020904">
    <property type="entry name" value="Sc_DH/Rdtase_CS"/>
</dbReference>
<evidence type="ECO:0000313" key="5">
    <source>
        <dbReference type="Proteomes" id="UP000184211"/>
    </source>
</evidence>
<name>A0A1M5QXG8_9RHOB</name>
<evidence type="ECO:0000313" key="4">
    <source>
        <dbReference type="EMBL" id="SHH18450.1"/>
    </source>
</evidence>
<organism evidence="4 5">
    <name type="scientific">Cognatishimia maritima</name>
    <dbReference type="NCBI Taxonomy" id="870908"/>
    <lineage>
        <taxon>Bacteria</taxon>
        <taxon>Pseudomonadati</taxon>
        <taxon>Pseudomonadota</taxon>
        <taxon>Alphaproteobacteria</taxon>
        <taxon>Rhodobacterales</taxon>
        <taxon>Paracoccaceae</taxon>
        <taxon>Cognatishimia</taxon>
    </lineage>
</organism>
<gene>
    <name evidence="4" type="ORF">SAMN04488044_2127</name>
</gene>